<evidence type="ECO:0000313" key="1">
    <source>
        <dbReference type="EMBL" id="KAG0561116.1"/>
    </source>
</evidence>
<gene>
    <name evidence="1" type="ORF">KC19_9G038600</name>
</gene>
<comment type="caution">
    <text evidence="1">The sequence shown here is derived from an EMBL/GenBank/DDBJ whole genome shotgun (WGS) entry which is preliminary data.</text>
</comment>
<protein>
    <submittedName>
        <fullName evidence="1">Uncharacterized protein</fullName>
    </submittedName>
</protein>
<accession>A0A8T0GNH2</accession>
<organism evidence="1 2">
    <name type="scientific">Ceratodon purpureus</name>
    <name type="common">Fire moss</name>
    <name type="synonym">Dicranum purpureum</name>
    <dbReference type="NCBI Taxonomy" id="3225"/>
    <lineage>
        <taxon>Eukaryota</taxon>
        <taxon>Viridiplantae</taxon>
        <taxon>Streptophyta</taxon>
        <taxon>Embryophyta</taxon>
        <taxon>Bryophyta</taxon>
        <taxon>Bryophytina</taxon>
        <taxon>Bryopsida</taxon>
        <taxon>Dicranidae</taxon>
        <taxon>Pseudoditrichales</taxon>
        <taxon>Ditrichaceae</taxon>
        <taxon>Ceratodon</taxon>
    </lineage>
</organism>
<dbReference type="AlphaFoldDB" id="A0A8T0GNH2"/>
<dbReference type="Proteomes" id="UP000822688">
    <property type="component" value="Chromosome 9"/>
</dbReference>
<dbReference type="EMBL" id="CM026430">
    <property type="protein sequence ID" value="KAG0561116.1"/>
    <property type="molecule type" value="Genomic_DNA"/>
</dbReference>
<evidence type="ECO:0000313" key="2">
    <source>
        <dbReference type="Proteomes" id="UP000822688"/>
    </source>
</evidence>
<proteinExistence type="predicted"/>
<sequence>MDYDHGSRSCFSLAFGTMSMAMAWSPRHASSAASQHRCLHSTELPLQILWGRHILSRLRRASPSHSVPCKAKVKLPWVAPRMLLSRAPRFWSREVLPVVFENGTSRTVHTPVFDGGASDSGGKEQMGCVEESREHLPCVIWVMVRFGRLFGQHPTCSASIILFFFLKQTVVTFLNSVVMLQF</sequence>
<reference evidence="1" key="1">
    <citation type="submission" date="2020-06" db="EMBL/GenBank/DDBJ databases">
        <title>WGS assembly of Ceratodon purpureus strain R40.</title>
        <authorList>
            <person name="Carey S.B."/>
            <person name="Jenkins J."/>
            <person name="Shu S."/>
            <person name="Lovell J.T."/>
            <person name="Sreedasyam A."/>
            <person name="Maumus F."/>
            <person name="Tiley G.P."/>
            <person name="Fernandez-Pozo N."/>
            <person name="Barry K."/>
            <person name="Chen C."/>
            <person name="Wang M."/>
            <person name="Lipzen A."/>
            <person name="Daum C."/>
            <person name="Saski C.A."/>
            <person name="Payton A.C."/>
            <person name="Mcbreen J.C."/>
            <person name="Conrad R.E."/>
            <person name="Kollar L.M."/>
            <person name="Olsson S."/>
            <person name="Huttunen S."/>
            <person name="Landis J.B."/>
            <person name="Wickett N.J."/>
            <person name="Johnson M.G."/>
            <person name="Rensing S.A."/>
            <person name="Grimwood J."/>
            <person name="Schmutz J."/>
            <person name="Mcdaniel S.F."/>
        </authorList>
    </citation>
    <scope>NUCLEOTIDE SEQUENCE</scope>
    <source>
        <strain evidence="1">R40</strain>
    </source>
</reference>
<name>A0A8T0GNH2_CERPU</name>
<keyword evidence="2" id="KW-1185">Reference proteome</keyword>